<dbReference type="EMBL" id="CAJNOO010000337">
    <property type="protein sequence ID" value="CAF0910584.1"/>
    <property type="molecule type" value="Genomic_DNA"/>
</dbReference>
<protein>
    <recommendedName>
        <fullName evidence="1">RNA-dependent RNA polymerase</fullName>
        <ecNumber evidence="1">2.7.7.48</ecNumber>
    </recommendedName>
</protein>
<comment type="caution">
    <text evidence="11">The sequence shown here is derived from an EMBL/GenBank/DDBJ whole genome shotgun (WGS) entry which is preliminary data.</text>
</comment>
<dbReference type="InterPro" id="IPR057596">
    <property type="entry name" value="RDRP_core"/>
</dbReference>
<keyword evidence="1" id="KW-0548">Nucleotidyltransferase</keyword>
<evidence type="ECO:0000313" key="5">
    <source>
        <dbReference type="EMBL" id="CAF0937572.1"/>
    </source>
</evidence>
<dbReference type="InterPro" id="IPR022096">
    <property type="entry name" value="SBF1/SBF2"/>
</dbReference>
<feature type="domain" description="SBF1/SBF2" evidence="3">
    <location>
        <begin position="112"/>
        <end position="181"/>
    </location>
</feature>
<evidence type="ECO:0000313" key="4">
    <source>
        <dbReference type="EMBL" id="CAF0910584.1"/>
    </source>
</evidence>
<evidence type="ECO:0000313" key="12">
    <source>
        <dbReference type="Proteomes" id="UP000663836"/>
    </source>
</evidence>
<dbReference type="Proteomes" id="UP000663889">
    <property type="component" value="Unassembled WGS sequence"/>
</dbReference>
<proteinExistence type="inferred from homology"/>
<keyword evidence="1" id="KW-0694">RNA-binding</keyword>
<dbReference type="Proteomes" id="UP000663823">
    <property type="component" value="Unassembled WGS sequence"/>
</dbReference>
<evidence type="ECO:0000313" key="6">
    <source>
        <dbReference type="EMBL" id="CAF0953277.1"/>
    </source>
</evidence>
<dbReference type="Proteomes" id="UP000663864">
    <property type="component" value="Unassembled WGS sequence"/>
</dbReference>
<evidence type="ECO:0000313" key="10">
    <source>
        <dbReference type="EMBL" id="CAF3828928.1"/>
    </source>
</evidence>
<dbReference type="Proteomes" id="UP000663882">
    <property type="component" value="Unassembled WGS sequence"/>
</dbReference>
<dbReference type="Proteomes" id="UP000663874">
    <property type="component" value="Unassembled WGS sequence"/>
</dbReference>
<dbReference type="EMBL" id="CAJOBE010002538">
    <property type="protein sequence ID" value="CAF3828928.1"/>
    <property type="molecule type" value="Genomic_DNA"/>
</dbReference>
<dbReference type="GO" id="GO:0003723">
    <property type="term" value="F:RNA binding"/>
    <property type="evidence" value="ECO:0007669"/>
    <property type="project" value="UniProtKB-KW"/>
</dbReference>
<evidence type="ECO:0000259" key="2">
    <source>
        <dbReference type="Pfam" id="PF05183"/>
    </source>
</evidence>
<dbReference type="EMBL" id="CAJNOU010000307">
    <property type="protein sequence ID" value="CAF0953277.1"/>
    <property type="molecule type" value="Genomic_DNA"/>
</dbReference>
<dbReference type="Proteomes" id="UP000663836">
    <property type="component" value="Unassembled WGS sequence"/>
</dbReference>
<dbReference type="AlphaFoldDB" id="A0A819J3P5"/>
<feature type="domain" description="RDRP core" evidence="2">
    <location>
        <begin position="12"/>
        <end position="108"/>
    </location>
</feature>
<evidence type="ECO:0000313" key="8">
    <source>
        <dbReference type="EMBL" id="CAF1260235.1"/>
    </source>
</evidence>
<organism evidence="11 12">
    <name type="scientific">Rotaria sordida</name>
    <dbReference type="NCBI Taxonomy" id="392033"/>
    <lineage>
        <taxon>Eukaryota</taxon>
        <taxon>Metazoa</taxon>
        <taxon>Spiralia</taxon>
        <taxon>Gnathifera</taxon>
        <taxon>Rotifera</taxon>
        <taxon>Eurotatoria</taxon>
        <taxon>Bdelloidea</taxon>
        <taxon>Philodinida</taxon>
        <taxon>Philodinidae</taxon>
        <taxon>Rotaria</taxon>
    </lineage>
</organism>
<keyword evidence="1" id="KW-0696">RNA-directed RNA polymerase</keyword>
<evidence type="ECO:0000313" key="9">
    <source>
        <dbReference type="EMBL" id="CAF3828821.1"/>
    </source>
</evidence>
<dbReference type="GO" id="GO:0003968">
    <property type="term" value="F:RNA-directed RNA polymerase activity"/>
    <property type="evidence" value="ECO:0007669"/>
    <property type="project" value="UniProtKB-KW"/>
</dbReference>
<dbReference type="EMBL" id="CAJNOT010000314">
    <property type="protein sequence ID" value="CAF0937572.1"/>
    <property type="molecule type" value="Genomic_DNA"/>
</dbReference>
<sequence>MYSSRFINIKILLKYLGSIHLNRQVIALLESRHIPHSTFLLLQNQHLLSLVESLLYLPSTYELLHERLPPHLQLRDLILTAQIDLIHEPFFRQLITTMCKYEVKRIQTNDVVFDSIKSHEDARIALCNELASYKKQNKPRLNNQQFEMIANLLNYTLEASSSINEHNIAYMMLTLATIFHRIKFVMETNTNITRTIQLKKDMITLLKEEIDVLYVDQEKHNDRLKELYSLKQKEETAKKT</sequence>
<comment type="catalytic activity">
    <reaction evidence="1">
        <text>RNA(n) + a ribonucleoside 5'-triphosphate = RNA(n+1) + diphosphate</text>
        <dbReference type="Rhea" id="RHEA:21248"/>
        <dbReference type="Rhea" id="RHEA-COMP:14527"/>
        <dbReference type="Rhea" id="RHEA-COMP:17342"/>
        <dbReference type="ChEBI" id="CHEBI:33019"/>
        <dbReference type="ChEBI" id="CHEBI:61557"/>
        <dbReference type="ChEBI" id="CHEBI:140395"/>
        <dbReference type="EC" id="2.7.7.48"/>
    </reaction>
</comment>
<evidence type="ECO:0000256" key="1">
    <source>
        <dbReference type="RuleBase" id="RU363098"/>
    </source>
</evidence>
<gene>
    <name evidence="10" type="ORF">FNK824_LOCUS16628</name>
    <name evidence="11" type="ORF">JBS370_LOCUS22258</name>
    <name evidence="8" type="ORF">JXQ802_LOCUS27439</name>
    <name evidence="9" type="ORF">OTI717_LOCUS19862</name>
    <name evidence="7" type="ORF">PYM288_LOCUS18332</name>
    <name evidence="4" type="ORF">RFH988_LOCUS9464</name>
    <name evidence="6" type="ORF">SEV965_LOCUS8369</name>
    <name evidence="5" type="ORF">ZHD862_LOCUS9285</name>
</gene>
<dbReference type="OrthoDB" id="74314at2759"/>
<dbReference type="Pfam" id="PF12335">
    <property type="entry name" value="SBF2"/>
    <property type="match status" value="1"/>
</dbReference>
<dbReference type="EC" id="2.7.7.48" evidence="1"/>
<name>A0A819J3P5_9BILA</name>
<dbReference type="EMBL" id="CAJNOH010000558">
    <property type="protein sequence ID" value="CAF1074348.1"/>
    <property type="molecule type" value="Genomic_DNA"/>
</dbReference>
<evidence type="ECO:0000313" key="13">
    <source>
        <dbReference type="Proteomes" id="UP000663870"/>
    </source>
</evidence>
<dbReference type="EMBL" id="CAJOBD010003083">
    <property type="protein sequence ID" value="CAF3927307.1"/>
    <property type="molecule type" value="Genomic_DNA"/>
</dbReference>
<dbReference type="Proteomes" id="UP000663854">
    <property type="component" value="Unassembled WGS sequence"/>
</dbReference>
<comment type="similarity">
    <text evidence="1">Belongs to the RdRP family.</text>
</comment>
<dbReference type="Pfam" id="PF05183">
    <property type="entry name" value="RdRP"/>
    <property type="match status" value="1"/>
</dbReference>
<reference evidence="11" key="1">
    <citation type="submission" date="2021-02" db="EMBL/GenBank/DDBJ databases">
        <authorList>
            <person name="Nowell W R."/>
        </authorList>
    </citation>
    <scope>NUCLEOTIDE SEQUENCE</scope>
</reference>
<accession>A0A819J3P5</accession>
<evidence type="ECO:0000313" key="7">
    <source>
        <dbReference type="EMBL" id="CAF1074348.1"/>
    </source>
</evidence>
<dbReference type="EMBL" id="CAJOAX010002962">
    <property type="protein sequence ID" value="CAF3828821.1"/>
    <property type="molecule type" value="Genomic_DNA"/>
</dbReference>
<keyword evidence="13" id="KW-1185">Reference proteome</keyword>
<evidence type="ECO:0000313" key="11">
    <source>
        <dbReference type="EMBL" id="CAF3927307.1"/>
    </source>
</evidence>
<dbReference type="Proteomes" id="UP000663870">
    <property type="component" value="Unassembled WGS sequence"/>
</dbReference>
<evidence type="ECO:0000259" key="3">
    <source>
        <dbReference type="Pfam" id="PF12335"/>
    </source>
</evidence>
<dbReference type="EMBL" id="CAJNOL010000996">
    <property type="protein sequence ID" value="CAF1260235.1"/>
    <property type="molecule type" value="Genomic_DNA"/>
</dbReference>
<keyword evidence="1" id="KW-0808">Transferase</keyword>